<dbReference type="AlphaFoldDB" id="A0A158L2I0"/>
<dbReference type="Proteomes" id="UP000054925">
    <property type="component" value="Unassembled WGS sequence"/>
</dbReference>
<evidence type="ECO:0000313" key="1">
    <source>
        <dbReference type="EMBL" id="SAL87163.1"/>
    </source>
</evidence>
<name>A0A158L2I0_9BURK</name>
<accession>A0A158L2I0</accession>
<evidence type="ECO:0000313" key="2">
    <source>
        <dbReference type="Proteomes" id="UP000054925"/>
    </source>
</evidence>
<gene>
    <name evidence="1" type="ORF">AWB67_07354</name>
</gene>
<dbReference type="EMBL" id="FCOL02000306">
    <property type="protein sequence ID" value="SAL87163.1"/>
    <property type="molecule type" value="Genomic_DNA"/>
</dbReference>
<keyword evidence="2" id="KW-1185">Reference proteome</keyword>
<comment type="caution">
    <text evidence="1">The sequence shown here is derived from an EMBL/GenBank/DDBJ whole genome shotgun (WGS) entry which is preliminary data.</text>
</comment>
<reference evidence="1" key="1">
    <citation type="submission" date="2016-01" db="EMBL/GenBank/DDBJ databases">
        <authorList>
            <person name="Peeters C."/>
        </authorList>
    </citation>
    <scope>NUCLEOTIDE SEQUENCE [LARGE SCALE GENOMIC DNA]</scope>
    <source>
        <strain evidence="1">LMG 22937</strain>
    </source>
</reference>
<protein>
    <submittedName>
        <fullName evidence="1">Uncharacterized protein</fullName>
    </submittedName>
</protein>
<sequence>MVDLSAPEIAFKFRDEFELAFTVLVRGHRREEVARISEAIGADHAEVR</sequence>
<proteinExistence type="predicted"/>
<organism evidence="1 2">
    <name type="scientific">Caballeronia terrestris</name>
    <dbReference type="NCBI Taxonomy" id="1226301"/>
    <lineage>
        <taxon>Bacteria</taxon>
        <taxon>Pseudomonadati</taxon>
        <taxon>Pseudomonadota</taxon>
        <taxon>Betaproteobacteria</taxon>
        <taxon>Burkholderiales</taxon>
        <taxon>Burkholderiaceae</taxon>
        <taxon>Caballeronia</taxon>
    </lineage>
</organism>